<sequence>MASAKDPAGEKEDMREADPPHAVPGKEASSETPGGSGSSVEDLLGRLNLEEEEDAGFVWEDEMKEPDVKAKWLAIAKVHTNRGFSPSALFADMRSAWNPAQDVAWRKIEDNLFTIQFTCLGDWNKAMKQGPWVFRNQAVMIEEYDGFSNPRSVVLDKIMVWAQVLKLPDMLLKDPVIRGMCRNMGEIKEVQVKLPAGYVGEFVRLQVRIDVNKKLTRFVSVTKDKQKEWYQVKYEKLPIFCHNCGHLGHWHEECGDGVHDESSFEWGSLFWSEVVEARLEEEEEVQVFRGVLRSWEEGEEEWVNKMQLGGNKTGEVMAYENLHQKKIWRKRLTLELLPVEMLRRQLRMDFKEVVASDGRSGGLFATEVDEPDPVLLSKVVPKVSERMNTNLTADYTPEEVKKALFSIGDTKAPGTDGLHAIFFKKCWSIIGDSIVKEVLDAINNKAIPEGWNDTVIVLIPKVESPEKISQFRPISLCNVLYKI</sequence>
<gene>
    <name evidence="4" type="ORF">QYE76_034286</name>
</gene>
<evidence type="ECO:0000256" key="2">
    <source>
        <dbReference type="SAM" id="MobiDB-lite"/>
    </source>
</evidence>
<feature type="region of interest" description="Disordered" evidence="2">
    <location>
        <begin position="1"/>
        <end position="42"/>
    </location>
</feature>
<reference evidence="4" key="1">
    <citation type="submission" date="2023-07" db="EMBL/GenBank/DDBJ databases">
        <title>A chromosome-level genome assembly of Lolium multiflorum.</title>
        <authorList>
            <person name="Chen Y."/>
            <person name="Copetti D."/>
            <person name="Kolliker R."/>
            <person name="Studer B."/>
        </authorList>
    </citation>
    <scope>NUCLEOTIDE SEQUENCE</scope>
    <source>
        <strain evidence="4">02402/16</strain>
        <tissue evidence="4">Leaf</tissue>
    </source>
</reference>
<proteinExistence type="predicted"/>
<dbReference type="InterPro" id="IPR040256">
    <property type="entry name" value="At4g02000-like"/>
</dbReference>
<organism evidence="4 5">
    <name type="scientific">Lolium multiflorum</name>
    <name type="common">Italian ryegrass</name>
    <name type="synonym">Lolium perenne subsp. multiflorum</name>
    <dbReference type="NCBI Taxonomy" id="4521"/>
    <lineage>
        <taxon>Eukaryota</taxon>
        <taxon>Viridiplantae</taxon>
        <taxon>Streptophyta</taxon>
        <taxon>Embryophyta</taxon>
        <taxon>Tracheophyta</taxon>
        <taxon>Spermatophyta</taxon>
        <taxon>Magnoliopsida</taxon>
        <taxon>Liliopsida</taxon>
        <taxon>Poales</taxon>
        <taxon>Poaceae</taxon>
        <taxon>BOP clade</taxon>
        <taxon>Pooideae</taxon>
        <taxon>Poodae</taxon>
        <taxon>Poeae</taxon>
        <taxon>Poeae Chloroplast Group 2 (Poeae type)</taxon>
        <taxon>Loliodinae</taxon>
        <taxon>Loliinae</taxon>
        <taxon>Lolium</taxon>
    </lineage>
</organism>
<protein>
    <recommendedName>
        <fullName evidence="3">CCHC-type domain-containing protein</fullName>
    </recommendedName>
</protein>
<dbReference type="AlphaFoldDB" id="A0AAD8QX30"/>
<evidence type="ECO:0000313" key="5">
    <source>
        <dbReference type="Proteomes" id="UP001231189"/>
    </source>
</evidence>
<keyword evidence="1" id="KW-0862">Zinc</keyword>
<accession>A0AAD8QX30</accession>
<keyword evidence="1" id="KW-0479">Metal-binding</keyword>
<dbReference type="Pfam" id="PF14392">
    <property type="entry name" value="zf-CCHC_4"/>
    <property type="match status" value="1"/>
</dbReference>
<dbReference type="InterPro" id="IPR025558">
    <property type="entry name" value="DUF4283"/>
</dbReference>
<keyword evidence="5" id="KW-1185">Reference proteome</keyword>
<evidence type="ECO:0000259" key="3">
    <source>
        <dbReference type="PROSITE" id="PS50158"/>
    </source>
</evidence>
<dbReference type="GO" id="GO:0008270">
    <property type="term" value="F:zinc ion binding"/>
    <property type="evidence" value="ECO:0007669"/>
    <property type="project" value="UniProtKB-KW"/>
</dbReference>
<dbReference type="EMBL" id="JAUUTY010000007">
    <property type="protein sequence ID" value="KAK1610613.1"/>
    <property type="molecule type" value="Genomic_DNA"/>
</dbReference>
<dbReference type="GO" id="GO:0003676">
    <property type="term" value="F:nucleic acid binding"/>
    <property type="evidence" value="ECO:0007669"/>
    <property type="project" value="InterPro"/>
</dbReference>
<dbReference type="Pfam" id="PF14111">
    <property type="entry name" value="DUF4283"/>
    <property type="match status" value="1"/>
</dbReference>
<dbReference type="PANTHER" id="PTHR31286">
    <property type="entry name" value="GLYCINE-RICH CELL WALL STRUCTURAL PROTEIN 1.8-LIKE"/>
    <property type="match status" value="1"/>
</dbReference>
<dbReference type="PANTHER" id="PTHR31286:SF167">
    <property type="entry name" value="OS09G0268800 PROTEIN"/>
    <property type="match status" value="1"/>
</dbReference>
<feature type="compositionally biased region" description="Basic and acidic residues" evidence="2">
    <location>
        <begin position="7"/>
        <end position="19"/>
    </location>
</feature>
<dbReference type="InterPro" id="IPR001878">
    <property type="entry name" value="Znf_CCHC"/>
</dbReference>
<feature type="domain" description="CCHC-type" evidence="3">
    <location>
        <begin position="241"/>
        <end position="254"/>
    </location>
</feature>
<comment type="caution">
    <text evidence="4">The sequence shown here is derived from an EMBL/GenBank/DDBJ whole genome shotgun (WGS) entry which is preliminary data.</text>
</comment>
<evidence type="ECO:0000256" key="1">
    <source>
        <dbReference type="PROSITE-ProRule" id="PRU00047"/>
    </source>
</evidence>
<dbReference type="Proteomes" id="UP001231189">
    <property type="component" value="Unassembled WGS sequence"/>
</dbReference>
<name>A0AAD8QX30_LOLMU</name>
<dbReference type="InterPro" id="IPR025836">
    <property type="entry name" value="Zn_knuckle_CX2CX4HX4C"/>
</dbReference>
<dbReference type="PROSITE" id="PS50158">
    <property type="entry name" value="ZF_CCHC"/>
    <property type="match status" value="1"/>
</dbReference>
<keyword evidence="1" id="KW-0863">Zinc-finger</keyword>
<evidence type="ECO:0000313" key="4">
    <source>
        <dbReference type="EMBL" id="KAK1610613.1"/>
    </source>
</evidence>